<evidence type="ECO:0000313" key="4">
    <source>
        <dbReference type="Proteomes" id="UP000095192"/>
    </source>
</evidence>
<evidence type="ECO:0000313" key="3">
    <source>
        <dbReference type="EMBL" id="OEH79107.1"/>
    </source>
</evidence>
<dbReference type="Pfam" id="PF25809">
    <property type="entry name" value="STEEP1"/>
    <property type="match status" value="1"/>
</dbReference>
<evidence type="ECO:0000256" key="1">
    <source>
        <dbReference type="ARBA" id="ARBA00024205"/>
    </source>
</evidence>
<comment type="similarity">
    <text evidence="1">Belongs to the STEEP1 family.</text>
</comment>
<dbReference type="AlphaFoldDB" id="A0A1D3D6P5"/>
<dbReference type="GO" id="GO:0006888">
    <property type="term" value="P:endoplasmic reticulum to Golgi vesicle-mediated transport"/>
    <property type="evidence" value="ECO:0007669"/>
    <property type="project" value="TreeGrafter"/>
</dbReference>
<dbReference type="EMBL" id="JROU02000497">
    <property type="protein sequence ID" value="OEH79107.1"/>
    <property type="molecule type" value="Genomic_DNA"/>
</dbReference>
<protein>
    <recommendedName>
        <fullName evidence="2">STEEP1 domain-containing protein</fullName>
    </recommendedName>
</protein>
<dbReference type="InterPro" id="IPR057965">
    <property type="entry name" value="STEEP1_dom"/>
</dbReference>
<dbReference type="InterPro" id="IPR029704">
    <property type="entry name" value="STEEP-like"/>
</dbReference>
<proteinExistence type="inferred from homology"/>
<evidence type="ECO:0000259" key="2">
    <source>
        <dbReference type="Pfam" id="PF25809"/>
    </source>
</evidence>
<organism evidence="3 4">
    <name type="scientific">Cyclospora cayetanensis</name>
    <dbReference type="NCBI Taxonomy" id="88456"/>
    <lineage>
        <taxon>Eukaryota</taxon>
        <taxon>Sar</taxon>
        <taxon>Alveolata</taxon>
        <taxon>Apicomplexa</taxon>
        <taxon>Conoidasida</taxon>
        <taxon>Coccidia</taxon>
        <taxon>Eucoccidiorida</taxon>
        <taxon>Eimeriorina</taxon>
        <taxon>Eimeriidae</taxon>
        <taxon>Cyclospora</taxon>
    </lineage>
</organism>
<accession>A0A1D3D6P5</accession>
<dbReference type="Proteomes" id="UP000095192">
    <property type="component" value="Unassembled WGS sequence"/>
</dbReference>
<comment type="caution">
    <text evidence="3">The sequence shown here is derived from an EMBL/GenBank/DDBJ whole genome shotgun (WGS) entry which is preliminary data.</text>
</comment>
<dbReference type="GO" id="GO:0090158">
    <property type="term" value="P:endoplasmic reticulum membrane organization"/>
    <property type="evidence" value="ECO:0007669"/>
    <property type="project" value="TreeGrafter"/>
</dbReference>
<sequence length="198" mass="23005">MLNKTPPGRERESEADRAHRFNKKKYTSRVFTNVNKYVMDDKFKVIHCKKCTVNAVITDAELEKLPRRRTDNAPVLCTDQATVKVFTKPVEEPAKIRRLKGIETQYYHACQECGQHVLYQSVPHGMEAKMLYLIEANVILPKTKWQPKKRCRVCGYIPRDDQHFEEHLRDRGHWDQSGGNFPGEEEKNDTPVNPIIVG</sequence>
<dbReference type="OrthoDB" id="418131at2759"/>
<dbReference type="VEuPathDB" id="ToxoDB:LOC34617673"/>
<dbReference type="GeneID" id="34617673"/>
<reference evidence="3 4" key="1">
    <citation type="journal article" date="2016" name="BMC Genomics">
        <title>Comparative genomics reveals Cyclospora cayetanensis possesses coccidia-like metabolism and invasion components but unique surface antigens.</title>
        <authorList>
            <person name="Liu S."/>
            <person name="Wang L."/>
            <person name="Zheng H."/>
            <person name="Xu Z."/>
            <person name="Roellig D.M."/>
            <person name="Li N."/>
            <person name="Frace M.A."/>
            <person name="Tang K."/>
            <person name="Arrowood M.J."/>
            <person name="Moss D.M."/>
            <person name="Zhang L."/>
            <person name="Feng Y."/>
            <person name="Xiao L."/>
        </authorList>
    </citation>
    <scope>NUCLEOTIDE SEQUENCE [LARGE SCALE GENOMIC DNA]</scope>
    <source>
        <strain evidence="3 4">CHN_HEN01</strain>
    </source>
</reference>
<dbReference type="VEuPathDB" id="ToxoDB:cyc_00498"/>
<gene>
    <name evidence="3" type="ORF">cyc_00498</name>
</gene>
<keyword evidence="4" id="KW-1185">Reference proteome</keyword>
<name>A0A1D3D6P5_9EIME</name>
<dbReference type="PANTHER" id="PTHR46355">
    <property type="entry name" value="UPF0428 PROTEIN CXORF56"/>
    <property type="match status" value="1"/>
</dbReference>
<dbReference type="PANTHER" id="PTHR46355:SF1">
    <property type="entry name" value="STING ER EXIT PROTEIN"/>
    <property type="match status" value="1"/>
</dbReference>
<feature type="domain" description="STEEP1" evidence="2">
    <location>
        <begin position="40"/>
        <end position="140"/>
    </location>
</feature>
<dbReference type="GO" id="GO:0005737">
    <property type="term" value="C:cytoplasm"/>
    <property type="evidence" value="ECO:0007669"/>
    <property type="project" value="GOC"/>
</dbReference>